<evidence type="ECO:0000256" key="3">
    <source>
        <dbReference type="SAM" id="MobiDB-lite"/>
    </source>
</evidence>
<feature type="compositionally biased region" description="Basic residues" evidence="3">
    <location>
        <begin position="289"/>
        <end position="306"/>
    </location>
</feature>
<feature type="region of interest" description="Disordered" evidence="3">
    <location>
        <begin position="1143"/>
        <end position="1227"/>
    </location>
</feature>
<feature type="compositionally biased region" description="Low complexity" evidence="3">
    <location>
        <begin position="174"/>
        <end position="191"/>
    </location>
</feature>
<keyword evidence="5" id="KW-1185">Reference proteome</keyword>
<feature type="compositionally biased region" description="Basic and acidic residues" evidence="3">
    <location>
        <begin position="109"/>
        <end position="140"/>
    </location>
</feature>
<feature type="compositionally biased region" description="Basic residues" evidence="3">
    <location>
        <begin position="948"/>
        <end position="958"/>
    </location>
</feature>
<feature type="compositionally biased region" description="Acidic residues" evidence="3">
    <location>
        <begin position="65"/>
        <end position="94"/>
    </location>
</feature>
<dbReference type="Pfam" id="PF00379">
    <property type="entry name" value="Chitin_bind_4"/>
    <property type="match status" value="3"/>
</dbReference>
<protein>
    <submittedName>
        <fullName evidence="6">Mucin-1-like</fullName>
    </submittedName>
</protein>
<gene>
    <name evidence="6" type="primary">LOC117643412</name>
</gene>
<feature type="region of interest" description="Disordered" evidence="3">
    <location>
        <begin position="472"/>
        <end position="493"/>
    </location>
</feature>
<accession>A0A6P8ZL39</accession>
<feature type="compositionally biased region" description="Low complexity" evidence="3">
    <location>
        <begin position="1172"/>
        <end position="1186"/>
    </location>
</feature>
<feature type="compositionally biased region" description="Low complexity" evidence="3">
    <location>
        <begin position="841"/>
        <end position="857"/>
    </location>
</feature>
<dbReference type="PROSITE" id="PS51155">
    <property type="entry name" value="CHIT_BIND_RR_2"/>
    <property type="match status" value="3"/>
</dbReference>
<feature type="compositionally biased region" description="Basic and acidic residues" evidence="3">
    <location>
        <begin position="1143"/>
        <end position="1159"/>
    </location>
</feature>
<evidence type="ECO:0000256" key="1">
    <source>
        <dbReference type="ARBA" id="ARBA00022460"/>
    </source>
</evidence>
<dbReference type="KEGG" id="tpal:117643412"/>
<dbReference type="RefSeq" id="XP_034238184.1">
    <property type="nucleotide sequence ID" value="XM_034382293.1"/>
</dbReference>
<feature type="compositionally biased region" description="Low complexity" evidence="3">
    <location>
        <begin position="929"/>
        <end position="947"/>
    </location>
</feature>
<dbReference type="InterPro" id="IPR031311">
    <property type="entry name" value="CHIT_BIND_RR_consensus"/>
</dbReference>
<proteinExistence type="predicted"/>
<dbReference type="Proteomes" id="UP000515158">
    <property type="component" value="Unplaced"/>
</dbReference>
<organism evidence="6">
    <name type="scientific">Thrips palmi</name>
    <name type="common">Melon thrips</name>
    <dbReference type="NCBI Taxonomy" id="161013"/>
    <lineage>
        <taxon>Eukaryota</taxon>
        <taxon>Metazoa</taxon>
        <taxon>Ecdysozoa</taxon>
        <taxon>Arthropoda</taxon>
        <taxon>Hexapoda</taxon>
        <taxon>Insecta</taxon>
        <taxon>Pterygota</taxon>
        <taxon>Neoptera</taxon>
        <taxon>Paraneoptera</taxon>
        <taxon>Thysanoptera</taxon>
        <taxon>Terebrantia</taxon>
        <taxon>Thripoidea</taxon>
        <taxon>Thripidae</taxon>
        <taxon>Thrips</taxon>
    </lineage>
</organism>
<feature type="chain" id="PRO_5027858078" evidence="4">
    <location>
        <begin position="25"/>
        <end position="1227"/>
    </location>
</feature>
<dbReference type="OrthoDB" id="8196648at2759"/>
<name>A0A6P8ZL39_THRPL</name>
<feature type="signal peptide" evidence="4">
    <location>
        <begin position="1"/>
        <end position="24"/>
    </location>
</feature>
<feature type="compositionally biased region" description="Basic and acidic residues" evidence="3">
    <location>
        <begin position="192"/>
        <end position="201"/>
    </location>
</feature>
<dbReference type="InterPro" id="IPR000618">
    <property type="entry name" value="Insect_cuticle"/>
</dbReference>
<dbReference type="PROSITE" id="PS51257">
    <property type="entry name" value="PROKAR_LIPOPROTEIN"/>
    <property type="match status" value="1"/>
</dbReference>
<feature type="compositionally biased region" description="Pro residues" evidence="3">
    <location>
        <begin position="761"/>
        <end position="773"/>
    </location>
</feature>
<keyword evidence="4" id="KW-0732">Signal</keyword>
<keyword evidence="1 2" id="KW-0193">Cuticle</keyword>
<evidence type="ECO:0000256" key="2">
    <source>
        <dbReference type="PROSITE-ProRule" id="PRU00497"/>
    </source>
</evidence>
<feature type="compositionally biased region" description="Gly residues" evidence="3">
    <location>
        <begin position="800"/>
        <end position="815"/>
    </location>
</feature>
<feature type="region of interest" description="Disordered" evidence="3">
    <location>
        <begin position="746"/>
        <end position="1018"/>
    </location>
</feature>
<evidence type="ECO:0000313" key="5">
    <source>
        <dbReference type="Proteomes" id="UP000515158"/>
    </source>
</evidence>
<dbReference type="PROSITE" id="PS00233">
    <property type="entry name" value="CHIT_BIND_RR_1"/>
    <property type="match status" value="1"/>
</dbReference>
<reference evidence="6" key="1">
    <citation type="submission" date="2025-08" db="UniProtKB">
        <authorList>
            <consortium name="RefSeq"/>
        </authorList>
    </citation>
    <scope>IDENTIFICATION</scope>
    <source>
        <tissue evidence="6">Total insect</tissue>
    </source>
</reference>
<evidence type="ECO:0000313" key="6">
    <source>
        <dbReference type="RefSeq" id="XP_034238184.1"/>
    </source>
</evidence>
<feature type="compositionally biased region" description="Low complexity" evidence="3">
    <location>
        <begin position="881"/>
        <end position="910"/>
    </location>
</feature>
<feature type="compositionally biased region" description="Gly residues" evidence="3">
    <location>
        <begin position="867"/>
        <end position="876"/>
    </location>
</feature>
<evidence type="ECO:0000256" key="4">
    <source>
        <dbReference type="SAM" id="SignalP"/>
    </source>
</evidence>
<feature type="compositionally biased region" description="Low complexity" evidence="3">
    <location>
        <begin position="27"/>
        <end position="42"/>
    </location>
</feature>
<dbReference type="GO" id="GO:0042302">
    <property type="term" value="F:structural constituent of cuticle"/>
    <property type="evidence" value="ECO:0007669"/>
    <property type="project" value="UniProtKB-UniRule"/>
</dbReference>
<feature type="compositionally biased region" description="Low complexity" evidence="3">
    <location>
        <begin position="1206"/>
        <end position="1227"/>
    </location>
</feature>
<dbReference type="InParanoid" id="A0A6P8ZL39"/>
<dbReference type="GeneID" id="117643412"/>
<dbReference type="AlphaFoldDB" id="A0A6P8ZL39"/>
<sequence length="1227" mass="129692">MADTTCRMKMTWALLCLLVSCALAATAEDSSPAPPAEASTNAISPLAFETVTTQAPVKGPKATQDQDDDDEEDDVGDDGDDDDDDDEDDDEEAPAEAKGSLKSNATVDAKPEAAVKALKDDANEKDSNATVRRHVEHEASTSKSVKITVSKVTGSGNETREALEAEVVVPAPVLEGVPEGSTTRADSAATTDKNKLAEDTLHAPGVEVMQGPRVRRRPSSASTKDKDARRVVRQGDGSLRSREALAARNARSRKAAGRAARQEVPVDVPLDAEQSGPPVFELPPEPKPTKKKKSSQRRRKSRKGTRKPTATPAESLTDTPSPAEAWSRDAAASLAEPTRAIPAKAKRRPALASVPALPEVRVTRQEDEAEASMEALQTATDEVRVSRQGRGRHSVNVQVPSVDFQQVDVNPDGSYRFAYNTNDEGEHFRIEQANSDNLVAGRYGYRDADGRPVQTVYTAGPRGFRARGTDIARKMDLSQSGGRAPRPPPDGRYSPEYDNYFDPLEDPSYSFAFRTPTYARKEDADGRGDVTGVYSYIDDVGERHVVQYEAGAEKGFNVLTAFPDNVPAPGYHLGPGNPPRGRTSIMQNRDGSYRFVAAGPDSRREEVSDQVNNRRGSYSYIDDKGVQQTVEYIAGPGIGYRIVNNHKGVVIPPNYATSYPPFSSSPFPVSPTSPSFPSSPFPSPFPTPFPSPFPTTFPSSSYAPPFSSVSPSVFPVTGRPIGGGSGGSGNGSGGGSRPCKPAVCGYGGSSTTGRPNNQYIPPRPLPTGLPYVPPLSFGDVDDPLSELFPGETGTPLRPGSGSGTNYGGGSSGGRPGSVRPVKKPKPSVSIDPADPDDEVFSGRPSSGSYPTTTSGSSGDDDNAIDGLFGGNGGDGGDVSSTPRPTQRPRPTAGSTTGTTAGSTTGSTAGTYRPPSTSPNSGDDFLDPFATTGPSASPSPTAPSSTPRPNKRPRPRPRPRPTTPRPTPSEDDFDSLFNPTPIYANPSEGPVSSTSSGYDYNRPKKPFVRPGGSGASGVIYPTTIRPGRLPSKPGVAVDVFGPDDDFLDPDGGVSGVSGPWPGRPHWGPVPYGNCCPTRQRPHRFRDERDGGLYPGHQALNAQPFPAGAVVRAHVQSVDLMPFEPEHRAMDPGEALERFIRQEQSIHAHRQRSVDPADGPRGRQGVPAQPPRIAEAVTEATTTTAEPEGSGEDRDAQTESAESEEASAEAVASTPASNTTTTTSAPAAA</sequence>
<feature type="region of interest" description="Disordered" evidence="3">
    <location>
        <begin position="174"/>
        <end position="398"/>
    </location>
</feature>
<feature type="region of interest" description="Disordered" evidence="3">
    <location>
        <begin position="27"/>
        <end position="143"/>
    </location>
</feature>